<organism evidence="1 2">
    <name type="scientific">Gluconacetobacter azotocaptans</name>
    <dbReference type="NCBI Taxonomy" id="142834"/>
    <lineage>
        <taxon>Bacteria</taxon>
        <taxon>Pseudomonadati</taxon>
        <taxon>Pseudomonadota</taxon>
        <taxon>Alphaproteobacteria</taxon>
        <taxon>Acetobacterales</taxon>
        <taxon>Acetobacteraceae</taxon>
        <taxon>Gluconacetobacter</taxon>
    </lineage>
</organism>
<dbReference type="Proteomes" id="UP000555756">
    <property type="component" value="Unassembled WGS sequence"/>
</dbReference>
<protein>
    <submittedName>
        <fullName evidence="1">Uncharacterized protein</fullName>
    </submittedName>
</protein>
<reference evidence="1 2" key="1">
    <citation type="submission" date="2020-04" db="EMBL/GenBank/DDBJ databases">
        <title>Description of novel Gluconacetobacter.</title>
        <authorList>
            <person name="Sombolestani A."/>
        </authorList>
    </citation>
    <scope>NUCLEOTIDE SEQUENCE [LARGE SCALE GENOMIC DNA]</scope>
    <source>
        <strain evidence="1 2">LMG 21311</strain>
    </source>
</reference>
<keyword evidence="2" id="KW-1185">Reference proteome</keyword>
<gene>
    <name evidence="1" type="ORF">HLH34_15045</name>
</gene>
<sequence length="287" mass="32173">MPTSLEISSSQLDAIISSLNQIAKHSNGWDWHTGIPTAIGALLGFGAAQLQDCLRTRRDKRKEDRKRREDELAQIGATFVALTFNLESAIHTVMQQVLPHYMASRGALDIFESAAKQSNLQSELHKNIQKFLPDAFRRVPEPHLVAIDAFSDLSFLLNKHADLVKGCGWIESFARDLRIILRERNKLIDAATVPATKKGRSLEELHIDIKTQTSISRVEIGNSFQFLEVSVQMIDKVIAIQKSDYKSVVGSKLGIIYPPVLSDVRKNLKAALQVEGIWREMEASYPD</sequence>
<evidence type="ECO:0000313" key="2">
    <source>
        <dbReference type="Proteomes" id="UP000555756"/>
    </source>
</evidence>
<dbReference type="EMBL" id="JABEQF010000014">
    <property type="protein sequence ID" value="MBB2191262.1"/>
    <property type="molecule type" value="Genomic_DNA"/>
</dbReference>
<dbReference type="RefSeq" id="WP_183120394.1">
    <property type="nucleotide sequence ID" value="NZ_JABEQF010000014.1"/>
</dbReference>
<accession>A0A7W4PEE3</accession>
<evidence type="ECO:0000313" key="1">
    <source>
        <dbReference type="EMBL" id="MBB2191262.1"/>
    </source>
</evidence>
<comment type="caution">
    <text evidence="1">The sequence shown here is derived from an EMBL/GenBank/DDBJ whole genome shotgun (WGS) entry which is preliminary data.</text>
</comment>
<proteinExistence type="predicted"/>
<dbReference type="AlphaFoldDB" id="A0A7W4PEE3"/>
<name>A0A7W4PEE3_9PROT</name>